<dbReference type="AlphaFoldDB" id="A0A9Q0LXC9"/>
<keyword evidence="1" id="KW-1133">Transmembrane helix</keyword>
<keyword evidence="1" id="KW-0472">Membrane</keyword>
<proteinExistence type="predicted"/>
<sequence length="123" mass="14222">MIKGKKICKMRMKINYYMQGIKFRIENRSLPVSLKEGVRTQIKMTLIKKDHIAYFVVFRVNAPMSFNFTSPNAPAFGLSATLRRGGSVDDLGLYTKTTNVAFLIYFFSLLFLYCSILIRIINY</sequence>
<keyword evidence="1" id="KW-0812">Transmembrane</keyword>
<reference evidence="2" key="1">
    <citation type="submission" date="2022-10" db="EMBL/GenBank/DDBJ databases">
        <title>Novel sulphate-reducing endosymbionts in the free-living metamonad Anaeramoeba.</title>
        <authorList>
            <person name="Jerlstrom-Hultqvist J."/>
            <person name="Cepicka I."/>
            <person name="Gallot-Lavallee L."/>
            <person name="Salas-Leiva D."/>
            <person name="Curtis B.A."/>
            <person name="Zahonova K."/>
            <person name="Pipaliya S."/>
            <person name="Dacks J."/>
            <person name="Roger A.J."/>
        </authorList>
    </citation>
    <scope>NUCLEOTIDE SEQUENCE</scope>
    <source>
        <strain evidence="2">BMAN</strain>
    </source>
</reference>
<dbReference type="Proteomes" id="UP001149090">
    <property type="component" value="Unassembled WGS sequence"/>
</dbReference>
<comment type="caution">
    <text evidence="2">The sequence shown here is derived from an EMBL/GenBank/DDBJ whole genome shotgun (WGS) entry which is preliminary data.</text>
</comment>
<evidence type="ECO:0000256" key="1">
    <source>
        <dbReference type="SAM" id="Phobius"/>
    </source>
</evidence>
<evidence type="ECO:0000313" key="2">
    <source>
        <dbReference type="EMBL" id="KAJ5079620.1"/>
    </source>
</evidence>
<accession>A0A9Q0LXC9</accession>
<organism evidence="2 3">
    <name type="scientific">Anaeramoeba ignava</name>
    <name type="common">Anaerobic marine amoeba</name>
    <dbReference type="NCBI Taxonomy" id="1746090"/>
    <lineage>
        <taxon>Eukaryota</taxon>
        <taxon>Metamonada</taxon>
        <taxon>Anaeramoebidae</taxon>
        <taxon>Anaeramoeba</taxon>
    </lineage>
</organism>
<protein>
    <submittedName>
        <fullName evidence="2">Uncharacterized protein</fullName>
    </submittedName>
</protein>
<evidence type="ECO:0000313" key="3">
    <source>
        <dbReference type="Proteomes" id="UP001149090"/>
    </source>
</evidence>
<gene>
    <name evidence="2" type="ORF">M0811_14362</name>
</gene>
<name>A0A9Q0LXC9_ANAIG</name>
<feature type="transmembrane region" description="Helical" evidence="1">
    <location>
        <begin position="100"/>
        <end position="121"/>
    </location>
</feature>
<dbReference type="EMBL" id="JAPDFW010000024">
    <property type="protein sequence ID" value="KAJ5079620.1"/>
    <property type="molecule type" value="Genomic_DNA"/>
</dbReference>
<keyword evidence="3" id="KW-1185">Reference proteome</keyword>